<gene>
    <name evidence="1" type="ORF">BpHYR1_004664</name>
</gene>
<keyword evidence="2" id="KW-1185">Reference proteome</keyword>
<sequence length="79" mass="9280">MINGLFKHNKSGLARNTIRYPTGYVIKADNLNKLLSFLITYHLISFRARPEKSLFLEKARKQLFSARFFDMVTKKLETK</sequence>
<organism evidence="1 2">
    <name type="scientific">Brachionus plicatilis</name>
    <name type="common">Marine rotifer</name>
    <name type="synonym">Brachionus muelleri</name>
    <dbReference type="NCBI Taxonomy" id="10195"/>
    <lineage>
        <taxon>Eukaryota</taxon>
        <taxon>Metazoa</taxon>
        <taxon>Spiralia</taxon>
        <taxon>Gnathifera</taxon>
        <taxon>Rotifera</taxon>
        <taxon>Eurotatoria</taxon>
        <taxon>Monogononta</taxon>
        <taxon>Pseudotrocha</taxon>
        <taxon>Ploima</taxon>
        <taxon>Brachionidae</taxon>
        <taxon>Brachionus</taxon>
    </lineage>
</organism>
<reference evidence="1 2" key="1">
    <citation type="journal article" date="2018" name="Sci. Rep.">
        <title>Genomic signatures of local adaptation to the degree of environmental predictability in rotifers.</title>
        <authorList>
            <person name="Franch-Gras L."/>
            <person name="Hahn C."/>
            <person name="Garcia-Roger E.M."/>
            <person name="Carmona M.J."/>
            <person name="Serra M."/>
            <person name="Gomez A."/>
        </authorList>
    </citation>
    <scope>NUCLEOTIDE SEQUENCE [LARGE SCALE GENOMIC DNA]</scope>
    <source>
        <strain evidence="1">HYR1</strain>
    </source>
</reference>
<proteinExistence type="predicted"/>
<protein>
    <submittedName>
        <fullName evidence="1">Uncharacterized protein</fullName>
    </submittedName>
</protein>
<dbReference type="EMBL" id="REGN01001305">
    <property type="protein sequence ID" value="RNA35657.1"/>
    <property type="molecule type" value="Genomic_DNA"/>
</dbReference>
<comment type="caution">
    <text evidence="1">The sequence shown here is derived from an EMBL/GenBank/DDBJ whole genome shotgun (WGS) entry which is preliminary data.</text>
</comment>
<dbReference type="AlphaFoldDB" id="A0A3M7SJ60"/>
<dbReference type="Proteomes" id="UP000276133">
    <property type="component" value="Unassembled WGS sequence"/>
</dbReference>
<accession>A0A3M7SJ60</accession>
<evidence type="ECO:0000313" key="2">
    <source>
        <dbReference type="Proteomes" id="UP000276133"/>
    </source>
</evidence>
<evidence type="ECO:0000313" key="1">
    <source>
        <dbReference type="EMBL" id="RNA35657.1"/>
    </source>
</evidence>
<name>A0A3M7SJ60_BRAPC</name>